<proteinExistence type="predicted"/>
<evidence type="ECO:0000259" key="4">
    <source>
        <dbReference type="Pfam" id="PF20736"/>
    </source>
</evidence>
<organism evidence="5 6">
    <name type="scientific">Metabacillus herbersteinensis</name>
    <dbReference type="NCBI Taxonomy" id="283816"/>
    <lineage>
        <taxon>Bacteria</taxon>
        <taxon>Bacillati</taxon>
        <taxon>Bacillota</taxon>
        <taxon>Bacilli</taxon>
        <taxon>Bacillales</taxon>
        <taxon>Bacillaceae</taxon>
        <taxon>Metabacillus</taxon>
    </lineage>
</organism>
<evidence type="ECO:0000259" key="1">
    <source>
        <dbReference type="Pfam" id="PF07944"/>
    </source>
</evidence>
<dbReference type="InterPro" id="IPR049046">
    <property type="entry name" value="Beta-AFase-like_GH127_middle"/>
</dbReference>
<accession>A0ABV6GGF8</accession>
<evidence type="ECO:0000259" key="2">
    <source>
        <dbReference type="Pfam" id="PF16375"/>
    </source>
</evidence>
<feature type="domain" description="DUF4986" evidence="2">
    <location>
        <begin position="529"/>
        <end position="589"/>
    </location>
</feature>
<evidence type="ECO:0000313" key="6">
    <source>
        <dbReference type="Proteomes" id="UP001589854"/>
    </source>
</evidence>
<evidence type="ECO:0000313" key="5">
    <source>
        <dbReference type="EMBL" id="MFC0272768.1"/>
    </source>
</evidence>
<gene>
    <name evidence="5" type="ORF">ACFFIX_15140</name>
</gene>
<dbReference type="InterPro" id="IPR032275">
    <property type="entry name" value="DUF4986"/>
</dbReference>
<sequence length="759" mass="86324">MKNVKLLDGIFKDSQQLGKEYLLYLDVDRLVASCYDAASQTPKKPRYGGWETMGISGHSIGHWLSAASTMYAVTGDEKLKEKLDYAIDELALVQAFDPDGYVSGFPRDCYNKVFAGGDFEVSNFSLGDSWVPWYSIHKIYAGLIDAYQLCHSEKALEVVIKLADWAKNGTDHLNDEQFQRMLICEHGGMNEAMADLYLITGNREYLDLAIRFCHKAVLDPLSKGIDELEGKHANTQIPKVVGAAKLYEITGETYYRDAAHFFWDQVTQNRSYVIGGNSKNEHFGIENSEELGITTTETCNTYNMMKLTEHLYRWTHKAEYMDYYERALYNHILASQDPDTGMKTYFVSTQPGHFKVYCSPNDSFWCCTGTGMENPARYTRSIFHQKENDLYVNLFIASEIVLENKKIKIKQETKFPESASIKLTIKEAKDEFLTVHFRVPYWAAGEVTAAVNGGQTFTSSDRDYLTIKGNWNDGDVIDITLPMELHTYRSKDESTKISFMYGPIVLAGALGTENFPETDILDDHLKLNNHALISVPTLVTDESDLTKWIKPVEGAPLTFETESVGKPGNVKLTLIPFYALHHQRYTLYWNVMDEEAYEKFLTKEQSETEKLQSITVDSVQPHEQQPEVDHTVKMQNSQSGYLNLVHRGWRDSRDDGFFCYEMAVEPEKEMYLHITYFGGDRVLHFDGKAYVRDFKILVNGTEIAKQILKGDLPEKLYDVVFTIPFGLTKGKEQIEVKFVSTEGKIAGGVYGLKILNAIP</sequence>
<dbReference type="SUPFAM" id="SSF48208">
    <property type="entry name" value="Six-hairpin glycosidases"/>
    <property type="match status" value="1"/>
</dbReference>
<dbReference type="InterPro" id="IPR046544">
    <property type="entry name" value="GH146_SB_dom"/>
</dbReference>
<name>A0ABV6GGF8_9BACI</name>
<feature type="domain" description="Non-reducing end beta-L-arabinofuranosidase-like GH127 catalytic" evidence="1">
    <location>
        <begin position="3"/>
        <end position="379"/>
    </location>
</feature>
<dbReference type="EMBL" id="JBHLVO010000013">
    <property type="protein sequence ID" value="MFC0272768.1"/>
    <property type="molecule type" value="Genomic_DNA"/>
</dbReference>
<keyword evidence="6" id="KW-1185">Reference proteome</keyword>
<feature type="domain" description="Non-reducing end beta-L-arabinofuranosidase-like GH127 middle" evidence="4">
    <location>
        <begin position="390"/>
        <end position="483"/>
    </location>
</feature>
<dbReference type="PANTHER" id="PTHR31151:SF0">
    <property type="entry name" value="PROLINE-TRNA LIGASE (DUF1680)"/>
    <property type="match status" value="1"/>
</dbReference>
<dbReference type="PANTHER" id="PTHR31151">
    <property type="entry name" value="PROLINE-TRNA LIGASE (DUF1680)"/>
    <property type="match status" value="1"/>
</dbReference>
<dbReference type="InterPro" id="IPR008928">
    <property type="entry name" value="6-hairpin_glycosidase_sf"/>
</dbReference>
<dbReference type="Pfam" id="PF20620">
    <property type="entry name" value="DUF6805"/>
    <property type="match status" value="1"/>
</dbReference>
<evidence type="ECO:0000259" key="3">
    <source>
        <dbReference type="Pfam" id="PF20620"/>
    </source>
</evidence>
<dbReference type="Pfam" id="PF16375">
    <property type="entry name" value="DUF4986"/>
    <property type="match status" value="1"/>
</dbReference>
<reference evidence="5 6" key="1">
    <citation type="submission" date="2024-09" db="EMBL/GenBank/DDBJ databases">
        <authorList>
            <person name="Sun Q."/>
            <person name="Mori K."/>
        </authorList>
    </citation>
    <scope>NUCLEOTIDE SEQUENCE [LARGE SCALE GENOMIC DNA]</scope>
    <source>
        <strain evidence="5 6">CCM 7228</strain>
    </source>
</reference>
<dbReference type="Proteomes" id="UP001589854">
    <property type="component" value="Unassembled WGS sequence"/>
</dbReference>
<dbReference type="Pfam" id="PF07944">
    <property type="entry name" value="Beta-AFase-like_GH127_cat"/>
    <property type="match status" value="1"/>
</dbReference>
<comment type="caution">
    <text evidence="5">The sequence shown here is derived from an EMBL/GenBank/DDBJ whole genome shotgun (WGS) entry which is preliminary data.</text>
</comment>
<dbReference type="Gene3D" id="1.50.10.20">
    <property type="match status" value="1"/>
</dbReference>
<protein>
    <submittedName>
        <fullName evidence="5">Beta-L-arabinofuranosidase domain-containing protein</fullName>
    </submittedName>
</protein>
<dbReference type="Pfam" id="PF20736">
    <property type="entry name" value="Glyco_hydro127M"/>
    <property type="match status" value="1"/>
</dbReference>
<dbReference type="InterPro" id="IPR012878">
    <property type="entry name" value="Beta-AFase-like_GH127_cat"/>
</dbReference>
<feature type="domain" description="Glycoside hydrolase GH146 substrate-binding" evidence="3">
    <location>
        <begin position="610"/>
        <end position="755"/>
    </location>
</feature>
<dbReference type="RefSeq" id="WP_378935421.1">
    <property type="nucleotide sequence ID" value="NZ_JBHLVO010000013.1"/>
</dbReference>